<sequence>MLYICKKIIHHMILKEFYNEKKSAIETEFSTNALTVQLYSDAVFKTAIEAPLVMFKYDTISWQTSSEKNYKADVSFCLYVVLPIGTISSTSYEEVFEIAHRLDKAVLSATSNNAFIDTNSTFKVKEKQYINEEVYWNKNDHFIWEITYKTTLIENILKKKYILFNNGLSNEALEELGYDLTSGIIGINPNQVEENIDLNTTR</sequence>
<proteinExistence type="predicted"/>
<protein>
    <submittedName>
        <fullName evidence="1">Uncharacterized protein</fullName>
    </submittedName>
</protein>
<dbReference type="STRING" id="362413.RC62_1146"/>
<reference evidence="1 2" key="1">
    <citation type="submission" date="2014-09" db="EMBL/GenBank/DDBJ databases">
        <title>Genome sequence of Flavobacterium aquidurense RC62.</title>
        <authorList>
            <person name="Kim J.F."/>
            <person name="Kwak M.-J."/>
        </authorList>
    </citation>
    <scope>NUCLEOTIDE SEQUENCE [LARGE SCALE GENOMIC DNA]</scope>
    <source>
        <strain evidence="1 2">RC62</strain>
    </source>
</reference>
<dbReference type="Proteomes" id="UP000050443">
    <property type="component" value="Unassembled WGS sequence"/>
</dbReference>
<gene>
    <name evidence="1" type="ORF">RC62_1146</name>
</gene>
<evidence type="ECO:0000313" key="1">
    <source>
        <dbReference type="EMBL" id="KQB39465.1"/>
    </source>
</evidence>
<name>A0A0Q0VZK9_9FLAO</name>
<dbReference type="PATRIC" id="fig|362413.3.peg.1121"/>
<accession>A0A0Q0VZK9</accession>
<evidence type="ECO:0000313" key="2">
    <source>
        <dbReference type="Proteomes" id="UP000050443"/>
    </source>
</evidence>
<dbReference type="EMBL" id="JRLF01000012">
    <property type="protein sequence ID" value="KQB39465.1"/>
    <property type="molecule type" value="Genomic_DNA"/>
</dbReference>
<comment type="caution">
    <text evidence="1">The sequence shown here is derived from an EMBL/GenBank/DDBJ whole genome shotgun (WGS) entry which is preliminary data.</text>
</comment>
<dbReference type="AlphaFoldDB" id="A0A0Q0VZK9"/>
<organism evidence="1 2">
    <name type="scientific">Flavobacterium aquidurense</name>
    <dbReference type="NCBI Taxonomy" id="362413"/>
    <lineage>
        <taxon>Bacteria</taxon>
        <taxon>Pseudomonadati</taxon>
        <taxon>Bacteroidota</taxon>
        <taxon>Flavobacteriia</taxon>
        <taxon>Flavobacteriales</taxon>
        <taxon>Flavobacteriaceae</taxon>
        <taxon>Flavobacterium</taxon>
    </lineage>
</organism>